<evidence type="ECO:0000256" key="4">
    <source>
        <dbReference type="ARBA" id="ARBA00013208"/>
    </source>
</evidence>
<comment type="similarity">
    <text evidence="3 8">Belongs to the peptidase S26 family.</text>
</comment>
<evidence type="ECO:0000259" key="9">
    <source>
        <dbReference type="Pfam" id="PF10502"/>
    </source>
</evidence>
<dbReference type="PROSITE" id="PS00501">
    <property type="entry name" value="SPASE_I_1"/>
    <property type="match status" value="1"/>
</dbReference>
<sequence length="180" mass="19931">MSTNYNNEVSIETTNNRIITKESILSWIRYLALLLCIVLFIRFGIGISIISGNSMNPTLEDGSVVIVNKIAFSPERNDIVVVKDSHGYNIIKRVIALPGENIEIVNGNVLINNEEIQEDYILGTSFDIPSTEVPEGHFFIIGDNRTPGESLDSRDASIGPINQEFIVGESMLSLFPFKGL</sequence>
<dbReference type="InterPro" id="IPR036286">
    <property type="entry name" value="LexA/Signal_pep-like_sf"/>
</dbReference>
<dbReference type="EC" id="3.4.21.89" evidence="4 7"/>
<dbReference type="NCBIfam" id="TIGR02227">
    <property type="entry name" value="sigpep_I_bact"/>
    <property type="match status" value="1"/>
</dbReference>
<dbReference type="Pfam" id="PF10502">
    <property type="entry name" value="Peptidase_S26"/>
    <property type="match status" value="1"/>
</dbReference>
<feature type="domain" description="Peptidase S26" evidence="9">
    <location>
        <begin position="25"/>
        <end position="172"/>
    </location>
</feature>
<dbReference type="EMBL" id="JAFELM010000039">
    <property type="protein sequence ID" value="MBM6619135.1"/>
    <property type="molecule type" value="Genomic_DNA"/>
</dbReference>
<evidence type="ECO:0000256" key="1">
    <source>
        <dbReference type="ARBA" id="ARBA00000677"/>
    </source>
</evidence>
<proteinExistence type="inferred from homology"/>
<dbReference type="RefSeq" id="WP_204204490.1">
    <property type="nucleotide sequence ID" value="NZ_JAFELM010000039.1"/>
</dbReference>
<evidence type="ECO:0000256" key="5">
    <source>
        <dbReference type="ARBA" id="ARBA00022670"/>
    </source>
</evidence>
<dbReference type="PROSITE" id="PS00760">
    <property type="entry name" value="SPASE_I_2"/>
    <property type="match status" value="1"/>
</dbReference>
<dbReference type="Gene3D" id="2.10.109.10">
    <property type="entry name" value="Umud Fragment, subunit A"/>
    <property type="match status" value="1"/>
</dbReference>
<dbReference type="InterPro" id="IPR019757">
    <property type="entry name" value="Pept_S26A_signal_pept_1_Lys-AS"/>
</dbReference>
<dbReference type="InterPro" id="IPR019756">
    <property type="entry name" value="Pept_S26A_signal_pept_1_Ser-AS"/>
</dbReference>
<accession>A0ABS2DKX2</accession>
<evidence type="ECO:0000256" key="6">
    <source>
        <dbReference type="ARBA" id="ARBA00022801"/>
    </source>
</evidence>
<gene>
    <name evidence="10" type="primary">lepB</name>
    <name evidence="10" type="ORF">JR050_15815</name>
</gene>
<dbReference type="PRINTS" id="PR00727">
    <property type="entry name" value="LEADERPTASE"/>
</dbReference>
<name>A0ABS2DKX2_9BACI</name>
<dbReference type="InterPro" id="IPR019533">
    <property type="entry name" value="Peptidase_S26"/>
</dbReference>
<evidence type="ECO:0000256" key="3">
    <source>
        <dbReference type="ARBA" id="ARBA00009370"/>
    </source>
</evidence>
<feature type="transmembrane region" description="Helical" evidence="7">
    <location>
        <begin position="27"/>
        <end position="50"/>
    </location>
</feature>
<keyword evidence="11" id="KW-1185">Reference proteome</keyword>
<dbReference type="PANTHER" id="PTHR43390:SF1">
    <property type="entry name" value="CHLOROPLAST PROCESSING PEPTIDASE"/>
    <property type="match status" value="1"/>
</dbReference>
<dbReference type="SUPFAM" id="SSF51306">
    <property type="entry name" value="LexA/Signal peptidase"/>
    <property type="match status" value="1"/>
</dbReference>
<reference evidence="10 11" key="1">
    <citation type="submission" date="2021-02" db="EMBL/GenBank/DDBJ databases">
        <title>Bacillus sp. RD4P76, an endophyte from a halophyte.</title>
        <authorList>
            <person name="Sun J.-Q."/>
        </authorList>
    </citation>
    <scope>NUCLEOTIDE SEQUENCE [LARGE SCALE GENOMIC DNA]</scope>
    <source>
        <strain evidence="10 11">RD4P76</strain>
    </source>
</reference>
<protein>
    <recommendedName>
        <fullName evidence="4 7">Signal peptidase I</fullName>
        <ecNumber evidence="4 7">3.4.21.89</ecNumber>
    </recommendedName>
</protein>
<comment type="catalytic activity">
    <reaction evidence="1 7">
        <text>Cleavage of hydrophobic, N-terminal signal or leader sequences from secreted and periplasmic proteins.</text>
        <dbReference type="EC" id="3.4.21.89"/>
    </reaction>
</comment>
<dbReference type="InterPro" id="IPR000223">
    <property type="entry name" value="Pept_S26A_signal_pept_1"/>
</dbReference>
<evidence type="ECO:0000256" key="2">
    <source>
        <dbReference type="ARBA" id="ARBA00004401"/>
    </source>
</evidence>
<keyword evidence="5 7" id="KW-0645">Protease</keyword>
<dbReference type="PANTHER" id="PTHR43390">
    <property type="entry name" value="SIGNAL PEPTIDASE I"/>
    <property type="match status" value="1"/>
</dbReference>
<evidence type="ECO:0000256" key="8">
    <source>
        <dbReference type="RuleBase" id="RU362042"/>
    </source>
</evidence>
<dbReference type="GO" id="GO:0009003">
    <property type="term" value="F:signal peptidase activity"/>
    <property type="evidence" value="ECO:0007669"/>
    <property type="project" value="UniProtKB-EC"/>
</dbReference>
<keyword evidence="7" id="KW-1133">Transmembrane helix</keyword>
<evidence type="ECO:0000313" key="10">
    <source>
        <dbReference type="EMBL" id="MBM6619135.1"/>
    </source>
</evidence>
<evidence type="ECO:0000256" key="7">
    <source>
        <dbReference type="RuleBase" id="RU003993"/>
    </source>
</evidence>
<dbReference type="Proteomes" id="UP001518925">
    <property type="component" value="Unassembled WGS sequence"/>
</dbReference>
<comment type="caution">
    <text evidence="10">The sequence shown here is derived from an EMBL/GenBank/DDBJ whole genome shotgun (WGS) entry which is preliminary data.</text>
</comment>
<dbReference type="CDD" id="cd06462">
    <property type="entry name" value="Peptidase_S24_S26"/>
    <property type="match status" value="1"/>
</dbReference>
<organism evidence="10 11">
    <name type="scientific">Bacillus suaedaesalsae</name>
    <dbReference type="NCBI Taxonomy" id="2810349"/>
    <lineage>
        <taxon>Bacteria</taxon>
        <taxon>Bacillati</taxon>
        <taxon>Bacillota</taxon>
        <taxon>Bacilli</taxon>
        <taxon>Bacillales</taxon>
        <taxon>Bacillaceae</taxon>
        <taxon>Bacillus</taxon>
    </lineage>
</organism>
<keyword evidence="6 7" id="KW-0378">Hydrolase</keyword>
<comment type="subcellular location">
    <subcellularLocation>
        <location evidence="2">Cell membrane</location>
        <topology evidence="2">Single-pass type II membrane protein</topology>
    </subcellularLocation>
    <subcellularLocation>
        <location evidence="8">Membrane</location>
        <topology evidence="8">Single-pass type II membrane protein</topology>
    </subcellularLocation>
</comment>
<keyword evidence="7" id="KW-0812">Transmembrane</keyword>
<keyword evidence="7" id="KW-0472">Membrane</keyword>
<evidence type="ECO:0000313" key="11">
    <source>
        <dbReference type="Proteomes" id="UP001518925"/>
    </source>
</evidence>